<dbReference type="EMBL" id="MU157825">
    <property type="protein sequence ID" value="KAF9534630.1"/>
    <property type="molecule type" value="Genomic_DNA"/>
</dbReference>
<name>A0A9P6ESK7_9AGAR</name>
<feature type="region of interest" description="Disordered" evidence="1">
    <location>
        <begin position="721"/>
        <end position="753"/>
    </location>
</feature>
<keyword evidence="2" id="KW-1133">Transmembrane helix</keyword>
<evidence type="ECO:0000313" key="3">
    <source>
        <dbReference type="EMBL" id="KAF9534630.1"/>
    </source>
</evidence>
<evidence type="ECO:0000256" key="2">
    <source>
        <dbReference type="SAM" id="Phobius"/>
    </source>
</evidence>
<feature type="region of interest" description="Disordered" evidence="1">
    <location>
        <begin position="256"/>
        <end position="283"/>
    </location>
</feature>
<feature type="compositionally biased region" description="Basic residues" evidence="1">
    <location>
        <begin position="673"/>
        <end position="685"/>
    </location>
</feature>
<reference evidence="3" key="1">
    <citation type="submission" date="2020-11" db="EMBL/GenBank/DDBJ databases">
        <authorList>
            <consortium name="DOE Joint Genome Institute"/>
            <person name="Ahrendt S."/>
            <person name="Riley R."/>
            <person name="Andreopoulos W."/>
            <person name="Labutti K."/>
            <person name="Pangilinan J."/>
            <person name="Ruiz-Duenas F.J."/>
            <person name="Barrasa J.M."/>
            <person name="Sanchez-Garcia M."/>
            <person name="Camarero S."/>
            <person name="Miyauchi S."/>
            <person name="Serrano A."/>
            <person name="Linde D."/>
            <person name="Babiker R."/>
            <person name="Drula E."/>
            <person name="Ayuso-Fernandez I."/>
            <person name="Pacheco R."/>
            <person name="Padilla G."/>
            <person name="Ferreira P."/>
            <person name="Barriuso J."/>
            <person name="Kellner H."/>
            <person name="Castanera R."/>
            <person name="Alfaro M."/>
            <person name="Ramirez L."/>
            <person name="Pisabarro A.G."/>
            <person name="Kuo A."/>
            <person name="Tritt A."/>
            <person name="Lipzen A."/>
            <person name="He G."/>
            <person name="Yan M."/>
            <person name="Ng V."/>
            <person name="Cullen D."/>
            <person name="Martin F."/>
            <person name="Rosso M.-N."/>
            <person name="Henrissat B."/>
            <person name="Hibbett D."/>
            <person name="Martinez A.T."/>
            <person name="Grigoriev I.V."/>
        </authorList>
    </citation>
    <scope>NUCLEOTIDE SEQUENCE</scope>
    <source>
        <strain evidence="3">CBS 506.95</strain>
    </source>
</reference>
<feature type="compositionally biased region" description="Acidic residues" evidence="1">
    <location>
        <begin position="721"/>
        <end position="738"/>
    </location>
</feature>
<keyword evidence="2" id="KW-0812">Transmembrane</keyword>
<keyword evidence="2" id="KW-0472">Membrane</keyword>
<feature type="compositionally biased region" description="Polar residues" evidence="1">
    <location>
        <begin position="587"/>
        <end position="603"/>
    </location>
</feature>
<feature type="compositionally biased region" description="Polar residues" evidence="1">
    <location>
        <begin position="661"/>
        <end position="672"/>
    </location>
</feature>
<keyword evidence="4" id="KW-1185">Reference proteome</keyword>
<feature type="transmembrane region" description="Helical" evidence="2">
    <location>
        <begin position="780"/>
        <end position="798"/>
    </location>
</feature>
<feature type="region of interest" description="Disordered" evidence="1">
    <location>
        <begin position="660"/>
        <end position="694"/>
    </location>
</feature>
<gene>
    <name evidence="3" type="ORF">CPB83DRAFT_878986</name>
</gene>
<feature type="compositionally biased region" description="Low complexity" evidence="1">
    <location>
        <begin position="556"/>
        <end position="572"/>
    </location>
</feature>
<accession>A0A9P6ESK7</accession>
<protein>
    <submittedName>
        <fullName evidence="3">Uncharacterized protein</fullName>
    </submittedName>
</protein>
<dbReference type="OrthoDB" id="2670688at2759"/>
<organism evidence="3 4">
    <name type="scientific">Crepidotus variabilis</name>
    <dbReference type="NCBI Taxonomy" id="179855"/>
    <lineage>
        <taxon>Eukaryota</taxon>
        <taxon>Fungi</taxon>
        <taxon>Dikarya</taxon>
        <taxon>Basidiomycota</taxon>
        <taxon>Agaricomycotina</taxon>
        <taxon>Agaricomycetes</taxon>
        <taxon>Agaricomycetidae</taxon>
        <taxon>Agaricales</taxon>
        <taxon>Agaricineae</taxon>
        <taxon>Crepidotaceae</taxon>
        <taxon>Crepidotus</taxon>
    </lineage>
</organism>
<proteinExistence type="predicted"/>
<dbReference type="Proteomes" id="UP000807306">
    <property type="component" value="Unassembled WGS sequence"/>
</dbReference>
<dbReference type="AlphaFoldDB" id="A0A9P6ESK7"/>
<evidence type="ECO:0000313" key="4">
    <source>
        <dbReference type="Proteomes" id="UP000807306"/>
    </source>
</evidence>
<feature type="compositionally biased region" description="Polar residues" evidence="1">
    <location>
        <begin position="740"/>
        <end position="753"/>
    </location>
</feature>
<feature type="compositionally biased region" description="Low complexity" evidence="1">
    <location>
        <begin position="170"/>
        <end position="182"/>
    </location>
</feature>
<feature type="region of interest" description="Disordered" evidence="1">
    <location>
        <begin position="157"/>
        <end position="191"/>
    </location>
</feature>
<sequence>MLSNAEVTRPRPPAKARRVTTTINQAKAGPTNTPPPAYTSPFNFPSSRDSYDVRREILGSPMASTYKIMDWESSGLEHSQKGNYETEAMAEPDELEWMSERSKEELQELLLKADGLIKDRENELGRASSVVKNLYENNVALKTKHEALLARIPMSPAVSHSSPDPLLKMSRSSSGGLGYSSSEPTLVQSSNSRMARKVSIAYADLSLLEDQNSELMDKLEQLKEEANSSDLAGRRELKRLEREIFFLREALEKTQAKSEELEEKVKDATAGEASRKKQEREERFRARRGVSRVLRDEDKLIDFAPGGSSFGGPSVGTARQLPPQETLPSTFEHSEHALISQLLEKVKELEATNTKILEQQDQTANQLSAVQRDTLNMSKVYEILAEQDTVDIEMERTTPTKTRVPDDDEFQTIRFRSLKKSIENSLNKEGPYQPDLNHFGKNRKTVLGLFDERVEDEAEDESTLGVIHPRKSSSAGWSEADEHSTWSASLSSTHSLMSPLPGSLSPLHFFSPLSPNQGLPPGPTLMNELESKLGQGSWEISGQAPHLRNSSLYDLSQFSVPSTPSPTSQVPSREAPNDQDFDHPGSGPSSVTPQNKMSNSLQLSVEPPTPERPRDGLGQVVSVPPSFDKIASPRLQLISDTLRSRKNRWDERRLRERRSNDAFSISSPTKNKQIIRARSTRHLRPKPPGFSQSLSDAVENMIDNFQTTSTDDVREIRDDESDADEWDFVDAQSDEDPESTSRAPTPQPRLTSGNALRLDVNANNQPPVKSNDNTNFILQAWLWFQFLIVVFVFLFAMARRGPKAVLAREGGDRRAISGRR</sequence>
<evidence type="ECO:0000256" key="1">
    <source>
        <dbReference type="SAM" id="MobiDB-lite"/>
    </source>
</evidence>
<feature type="region of interest" description="Disordered" evidence="1">
    <location>
        <begin position="1"/>
        <end position="45"/>
    </location>
</feature>
<feature type="region of interest" description="Disordered" evidence="1">
    <location>
        <begin position="556"/>
        <end position="631"/>
    </location>
</feature>
<comment type="caution">
    <text evidence="3">The sequence shown here is derived from an EMBL/GenBank/DDBJ whole genome shotgun (WGS) entry which is preliminary data.</text>
</comment>